<dbReference type="HAMAP" id="MF_00182">
    <property type="entry name" value="Formyl_trans"/>
    <property type="match status" value="1"/>
</dbReference>
<dbReference type="PANTHER" id="PTHR11138:SF5">
    <property type="entry name" value="METHIONYL-TRNA FORMYLTRANSFERASE, MITOCHONDRIAL"/>
    <property type="match status" value="1"/>
</dbReference>
<dbReference type="CDD" id="cd08646">
    <property type="entry name" value="FMT_core_Met-tRNA-FMT_N"/>
    <property type="match status" value="1"/>
</dbReference>
<feature type="domain" description="Formyl transferase C-terminal" evidence="10">
    <location>
        <begin position="204"/>
        <end position="302"/>
    </location>
</feature>
<dbReference type="InterPro" id="IPR005794">
    <property type="entry name" value="Fmt"/>
</dbReference>
<dbReference type="InterPro" id="IPR005793">
    <property type="entry name" value="Formyl_trans_C"/>
</dbReference>
<gene>
    <name evidence="8" type="primary">fmt</name>
    <name evidence="11" type="ORF">EBO34_06835</name>
</gene>
<comment type="similarity">
    <text evidence="2 8">Belongs to the Fmt family.</text>
</comment>
<dbReference type="OrthoDB" id="9802815at2"/>
<evidence type="ECO:0000313" key="12">
    <source>
        <dbReference type="Proteomes" id="UP000278746"/>
    </source>
</evidence>
<proteinExistence type="inferred from homology"/>
<evidence type="ECO:0000256" key="5">
    <source>
        <dbReference type="ARBA" id="ARBA00022679"/>
    </source>
</evidence>
<dbReference type="SUPFAM" id="SSF53328">
    <property type="entry name" value="Formyltransferase"/>
    <property type="match status" value="1"/>
</dbReference>
<dbReference type="PROSITE" id="PS00373">
    <property type="entry name" value="GART"/>
    <property type="match status" value="1"/>
</dbReference>
<evidence type="ECO:0000256" key="8">
    <source>
        <dbReference type="HAMAP-Rule" id="MF_00182"/>
    </source>
</evidence>
<dbReference type="NCBIfam" id="TIGR00460">
    <property type="entry name" value="fmt"/>
    <property type="match status" value="1"/>
</dbReference>
<keyword evidence="6 8" id="KW-0648">Protein biosynthesis</keyword>
<dbReference type="RefSeq" id="WP_122897161.1">
    <property type="nucleotide sequence ID" value="NZ_RHIB01000001.1"/>
</dbReference>
<dbReference type="Pfam" id="PF00551">
    <property type="entry name" value="Formyl_trans_N"/>
    <property type="match status" value="1"/>
</dbReference>
<evidence type="ECO:0000259" key="10">
    <source>
        <dbReference type="Pfam" id="PF02911"/>
    </source>
</evidence>
<comment type="caution">
    <text evidence="11">The sequence shown here is derived from an EMBL/GenBank/DDBJ whole genome shotgun (WGS) entry which is preliminary data.</text>
</comment>
<feature type="binding site" evidence="8">
    <location>
        <begin position="110"/>
        <end position="113"/>
    </location>
    <ligand>
        <name>(6S)-5,6,7,8-tetrahydrofolate</name>
        <dbReference type="ChEBI" id="CHEBI:57453"/>
    </ligand>
</feature>
<dbReference type="InterPro" id="IPR037022">
    <property type="entry name" value="Formyl_trans_C_sf"/>
</dbReference>
<keyword evidence="5 8" id="KW-0808">Transferase</keyword>
<protein>
    <recommendedName>
        <fullName evidence="4 8">Methionyl-tRNA formyltransferase</fullName>
        <ecNumber evidence="3 8">2.1.2.9</ecNumber>
    </recommendedName>
</protein>
<dbReference type="InterPro" id="IPR036477">
    <property type="entry name" value="Formyl_transf_N_sf"/>
</dbReference>
<evidence type="ECO:0000256" key="2">
    <source>
        <dbReference type="ARBA" id="ARBA00010699"/>
    </source>
</evidence>
<dbReference type="EMBL" id="RHIB01000001">
    <property type="protein sequence ID" value="RNA69646.1"/>
    <property type="molecule type" value="Genomic_DNA"/>
</dbReference>
<dbReference type="CDD" id="cd08704">
    <property type="entry name" value="Met_tRNA_FMT_C"/>
    <property type="match status" value="1"/>
</dbReference>
<dbReference type="InterPro" id="IPR041711">
    <property type="entry name" value="Met-tRNA-FMT_N"/>
</dbReference>
<accession>A0A3M7TVK4</accession>
<keyword evidence="12" id="KW-1185">Reference proteome</keyword>
<dbReference type="EC" id="2.1.2.9" evidence="3 8"/>
<evidence type="ECO:0000256" key="4">
    <source>
        <dbReference type="ARBA" id="ARBA00016014"/>
    </source>
</evidence>
<dbReference type="Gene3D" id="3.40.50.170">
    <property type="entry name" value="Formyl transferase, N-terminal domain"/>
    <property type="match status" value="1"/>
</dbReference>
<name>A0A3M7TVK4_9BACI</name>
<comment type="function">
    <text evidence="1 8">Attaches a formyl group to the free amino group of methionyl-tRNA(fMet). The formyl group appears to play a dual role in the initiator identity of N-formylmethionyl-tRNA by promoting its recognition by IF2 and preventing the misappropriation of this tRNA by the elongation apparatus.</text>
</comment>
<dbReference type="GO" id="GO:0004479">
    <property type="term" value="F:methionyl-tRNA formyltransferase activity"/>
    <property type="evidence" value="ECO:0007669"/>
    <property type="project" value="UniProtKB-UniRule"/>
</dbReference>
<dbReference type="InterPro" id="IPR002376">
    <property type="entry name" value="Formyl_transf_N"/>
</dbReference>
<reference evidence="11 12" key="1">
    <citation type="submission" date="2018-10" db="EMBL/GenBank/DDBJ databases">
        <title>Bacillus Keqinensis sp. nov., a moderately halophilic bacterium isolated from a saline-alkaline lake.</title>
        <authorList>
            <person name="Wang H."/>
        </authorList>
    </citation>
    <scope>NUCLEOTIDE SEQUENCE [LARGE SCALE GENOMIC DNA]</scope>
    <source>
        <strain evidence="11 12">KQ-3</strain>
    </source>
</reference>
<dbReference type="GO" id="GO:0005829">
    <property type="term" value="C:cytosol"/>
    <property type="evidence" value="ECO:0007669"/>
    <property type="project" value="TreeGrafter"/>
</dbReference>
<sequence>MMKIVFMGTPDFSVPVLKMLIEEGYDVAAVVTQPDRPKGRKRELTPPPVKTEAIKHGLPVIQPEKIRVEEEWKKINDLAPDLIVTAAFGQILPQGLLDVPPMGCVNVHASLLPKYRGGAPIHQAIIDGEKETGISIMYMVEALDAGDVLSRRAIPIKKDDHTGSMFEKLSTLGAALLKETLPEIEKGSIQAQPQDEAFVTYAPNITKEMERIDWEAPAENIYNLVRGLHPWPVAYTTLEGSRLKVWWTELLDKVFDEKPGTIVHVDESGVTVVAGDQKGVKLTDLQPSGKKRMDAKTFYHGAGNKLETGIVLGGNHE</sequence>
<dbReference type="Pfam" id="PF02911">
    <property type="entry name" value="Formyl_trans_C"/>
    <property type="match status" value="1"/>
</dbReference>
<organism evidence="11 12">
    <name type="scientific">Alteribacter keqinensis</name>
    <dbReference type="NCBI Taxonomy" id="2483800"/>
    <lineage>
        <taxon>Bacteria</taxon>
        <taxon>Bacillati</taxon>
        <taxon>Bacillota</taxon>
        <taxon>Bacilli</taxon>
        <taxon>Bacillales</taxon>
        <taxon>Bacillaceae</taxon>
        <taxon>Alteribacter</taxon>
    </lineage>
</organism>
<dbReference type="Gene3D" id="3.10.25.10">
    <property type="entry name" value="Formyl transferase, C-terminal domain"/>
    <property type="match status" value="1"/>
</dbReference>
<feature type="domain" description="Formyl transferase N-terminal" evidence="9">
    <location>
        <begin position="2"/>
        <end position="180"/>
    </location>
</feature>
<evidence type="ECO:0000256" key="7">
    <source>
        <dbReference type="ARBA" id="ARBA00048558"/>
    </source>
</evidence>
<evidence type="ECO:0000259" key="9">
    <source>
        <dbReference type="Pfam" id="PF00551"/>
    </source>
</evidence>
<evidence type="ECO:0000313" key="11">
    <source>
        <dbReference type="EMBL" id="RNA69646.1"/>
    </source>
</evidence>
<dbReference type="InterPro" id="IPR044135">
    <property type="entry name" value="Met-tRNA-FMT_C"/>
</dbReference>
<dbReference type="InterPro" id="IPR011034">
    <property type="entry name" value="Formyl_transferase-like_C_sf"/>
</dbReference>
<dbReference type="InterPro" id="IPR001555">
    <property type="entry name" value="GART_AS"/>
</dbReference>
<dbReference type="Proteomes" id="UP000278746">
    <property type="component" value="Unassembled WGS sequence"/>
</dbReference>
<evidence type="ECO:0000256" key="6">
    <source>
        <dbReference type="ARBA" id="ARBA00022917"/>
    </source>
</evidence>
<dbReference type="SUPFAM" id="SSF50486">
    <property type="entry name" value="FMT C-terminal domain-like"/>
    <property type="match status" value="1"/>
</dbReference>
<evidence type="ECO:0000256" key="1">
    <source>
        <dbReference type="ARBA" id="ARBA00002606"/>
    </source>
</evidence>
<comment type="catalytic activity">
    <reaction evidence="7 8">
        <text>L-methionyl-tRNA(fMet) + (6R)-10-formyltetrahydrofolate = N-formyl-L-methionyl-tRNA(fMet) + (6S)-5,6,7,8-tetrahydrofolate + H(+)</text>
        <dbReference type="Rhea" id="RHEA:24380"/>
        <dbReference type="Rhea" id="RHEA-COMP:9952"/>
        <dbReference type="Rhea" id="RHEA-COMP:9953"/>
        <dbReference type="ChEBI" id="CHEBI:15378"/>
        <dbReference type="ChEBI" id="CHEBI:57453"/>
        <dbReference type="ChEBI" id="CHEBI:78530"/>
        <dbReference type="ChEBI" id="CHEBI:78844"/>
        <dbReference type="ChEBI" id="CHEBI:195366"/>
        <dbReference type="EC" id="2.1.2.9"/>
    </reaction>
</comment>
<dbReference type="PANTHER" id="PTHR11138">
    <property type="entry name" value="METHIONYL-TRNA FORMYLTRANSFERASE"/>
    <property type="match status" value="1"/>
</dbReference>
<evidence type="ECO:0000256" key="3">
    <source>
        <dbReference type="ARBA" id="ARBA00012261"/>
    </source>
</evidence>
<dbReference type="AlphaFoldDB" id="A0A3M7TVK4"/>
<dbReference type="FunFam" id="3.40.50.170:FF:000004">
    <property type="entry name" value="Methionyl-tRNA formyltransferase"/>
    <property type="match status" value="1"/>
</dbReference>